<dbReference type="InterPro" id="IPR036291">
    <property type="entry name" value="NAD(P)-bd_dom_sf"/>
</dbReference>
<dbReference type="PROSITE" id="PS00061">
    <property type="entry name" value="ADH_SHORT"/>
    <property type="match status" value="1"/>
</dbReference>
<evidence type="ECO:0000313" key="5">
    <source>
        <dbReference type="Proteomes" id="UP001224661"/>
    </source>
</evidence>
<dbReference type="EMBL" id="JASCIR010000002">
    <property type="protein sequence ID" value="MDI3385133.1"/>
    <property type="molecule type" value="Genomic_DNA"/>
</dbReference>
<accession>A0ABT6RMZ2</accession>
<dbReference type="Pfam" id="PF13561">
    <property type="entry name" value="adh_short_C2"/>
    <property type="match status" value="1"/>
</dbReference>
<dbReference type="Gene3D" id="3.40.50.720">
    <property type="entry name" value="NAD(P)-binding Rossmann-like Domain"/>
    <property type="match status" value="1"/>
</dbReference>
<organism evidence="4 5">
    <name type="scientific">Streptomyces solicavernae</name>
    <dbReference type="NCBI Taxonomy" id="3043614"/>
    <lineage>
        <taxon>Bacteria</taxon>
        <taxon>Bacillati</taxon>
        <taxon>Actinomycetota</taxon>
        <taxon>Actinomycetes</taxon>
        <taxon>Kitasatosporales</taxon>
        <taxon>Streptomycetaceae</taxon>
        <taxon>Streptomyces</taxon>
    </lineage>
</organism>
<keyword evidence="2" id="KW-0560">Oxidoreductase</keyword>
<keyword evidence="5" id="KW-1185">Reference proteome</keyword>
<dbReference type="InterPro" id="IPR002347">
    <property type="entry name" value="SDR_fam"/>
</dbReference>
<sequence length="256" mass="26811">MDYLEQHFGLAGRTALVTGGSSGIGRAIAGALAGAGAHVVLLARREEPLKETADHLDSLGGRASWVAADLADRTALRAAADRVAEAYGEPDILVTSAGVNLRPPLGELSERDWDFTMAVNVDAPFLLGQRFGPKMAERGWGRIVHLASQQSIRAFGDSGAYGVSKAAICGLTRSQAEAWAPYGVCVNALAPGFIRTPLSEPAFSVPGRAWEMAARTMAGRNGEPEDCAGAALFLASDAARYVQGQTLFVDGGFSVH</sequence>
<dbReference type="SMART" id="SM00822">
    <property type="entry name" value="PKS_KR"/>
    <property type="match status" value="1"/>
</dbReference>
<evidence type="ECO:0000256" key="2">
    <source>
        <dbReference type="ARBA" id="ARBA00023002"/>
    </source>
</evidence>
<dbReference type="PANTHER" id="PTHR42760">
    <property type="entry name" value="SHORT-CHAIN DEHYDROGENASES/REDUCTASES FAMILY MEMBER"/>
    <property type="match status" value="1"/>
</dbReference>
<dbReference type="SUPFAM" id="SSF51735">
    <property type="entry name" value="NAD(P)-binding Rossmann-fold domains"/>
    <property type="match status" value="1"/>
</dbReference>
<dbReference type="Proteomes" id="UP001224661">
    <property type="component" value="Unassembled WGS sequence"/>
</dbReference>
<comment type="similarity">
    <text evidence="1">Belongs to the short-chain dehydrogenases/reductases (SDR) family.</text>
</comment>
<dbReference type="RefSeq" id="WP_282510001.1">
    <property type="nucleotide sequence ID" value="NZ_JASCIR010000002.1"/>
</dbReference>
<proteinExistence type="inferred from homology"/>
<dbReference type="PRINTS" id="PR00080">
    <property type="entry name" value="SDRFAMILY"/>
</dbReference>
<evidence type="ECO:0000259" key="3">
    <source>
        <dbReference type="SMART" id="SM00822"/>
    </source>
</evidence>
<reference evidence="4 5" key="1">
    <citation type="submission" date="2023-05" db="EMBL/GenBank/DDBJ databases">
        <title>Draft genome sequence of Streptomyces sp. B-S-A8 isolated from a cave soil in Thailand.</title>
        <authorList>
            <person name="Chamroensaksri N."/>
            <person name="Muangham S."/>
        </authorList>
    </citation>
    <scope>NUCLEOTIDE SEQUENCE [LARGE SCALE GENOMIC DNA]</scope>
    <source>
        <strain evidence="4 5">B-S-A8</strain>
    </source>
</reference>
<evidence type="ECO:0000256" key="1">
    <source>
        <dbReference type="ARBA" id="ARBA00006484"/>
    </source>
</evidence>
<dbReference type="InterPro" id="IPR057326">
    <property type="entry name" value="KR_dom"/>
</dbReference>
<feature type="domain" description="Ketoreductase" evidence="3">
    <location>
        <begin position="13"/>
        <end position="192"/>
    </location>
</feature>
<name>A0ABT6RMZ2_9ACTN</name>
<evidence type="ECO:0000313" key="4">
    <source>
        <dbReference type="EMBL" id="MDI3385133.1"/>
    </source>
</evidence>
<gene>
    <name evidence="4" type="ORF">QIS99_02710</name>
</gene>
<comment type="caution">
    <text evidence="4">The sequence shown here is derived from an EMBL/GenBank/DDBJ whole genome shotgun (WGS) entry which is preliminary data.</text>
</comment>
<protein>
    <submittedName>
        <fullName evidence="4">SDR family oxidoreductase</fullName>
    </submittedName>
</protein>
<dbReference type="PANTHER" id="PTHR42760:SF115">
    <property type="entry name" value="3-OXOACYL-[ACYL-CARRIER-PROTEIN] REDUCTASE FABG"/>
    <property type="match status" value="1"/>
</dbReference>
<dbReference type="PRINTS" id="PR00081">
    <property type="entry name" value="GDHRDH"/>
</dbReference>
<dbReference type="InterPro" id="IPR020904">
    <property type="entry name" value="Sc_DH/Rdtase_CS"/>
</dbReference>